<comment type="subcellular location">
    <subcellularLocation>
        <location evidence="1">Cell outer membrane</location>
    </subcellularLocation>
</comment>
<dbReference type="Proteomes" id="UP000252132">
    <property type="component" value="Unassembled WGS sequence"/>
</dbReference>
<dbReference type="NCBIfam" id="TIGR01844">
    <property type="entry name" value="type_I_sec_TolC"/>
    <property type="match status" value="1"/>
</dbReference>
<gene>
    <name evidence="8" type="ORF">DBW69_01575</name>
</gene>
<comment type="caution">
    <text evidence="8">The sequence shown here is derived from an EMBL/GenBank/DDBJ whole genome shotgun (WGS) entry which is preliminary data.</text>
</comment>
<dbReference type="PANTHER" id="PTHR30026">
    <property type="entry name" value="OUTER MEMBRANE PROTEIN TOLC"/>
    <property type="match status" value="1"/>
</dbReference>
<dbReference type="GO" id="GO:0015562">
    <property type="term" value="F:efflux transmembrane transporter activity"/>
    <property type="evidence" value="ECO:0007669"/>
    <property type="project" value="InterPro"/>
</dbReference>
<evidence type="ECO:0000256" key="2">
    <source>
        <dbReference type="ARBA" id="ARBA00007613"/>
    </source>
</evidence>
<dbReference type="InterPro" id="IPR010130">
    <property type="entry name" value="T1SS_OMP_TolC"/>
</dbReference>
<reference evidence="8 9" key="1">
    <citation type="journal article" date="2018" name="Microbiome">
        <title>Fine metagenomic profile of the Mediterranean stratified and mixed water columns revealed by assembly and recruitment.</title>
        <authorList>
            <person name="Haro-Moreno J.M."/>
            <person name="Lopez-Perez M."/>
            <person name="De La Torre J.R."/>
            <person name="Picazo A."/>
            <person name="Camacho A."/>
            <person name="Rodriguez-Valera F."/>
        </authorList>
    </citation>
    <scope>NUCLEOTIDE SEQUENCE [LARGE SCALE GENOMIC DNA]</scope>
    <source>
        <strain evidence="8">MED-G55</strain>
    </source>
</reference>
<evidence type="ECO:0000313" key="9">
    <source>
        <dbReference type="Proteomes" id="UP000252132"/>
    </source>
</evidence>
<dbReference type="GO" id="GO:1990281">
    <property type="term" value="C:efflux pump complex"/>
    <property type="evidence" value="ECO:0007669"/>
    <property type="project" value="TreeGrafter"/>
</dbReference>
<evidence type="ECO:0000313" key="8">
    <source>
        <dbReference type="EMBL" id="RCL78106.1"/>
    </source>
</evidence>
<evidence type="ECO:0000256" key="3">
    <source>
        <dbReference type="ARBA" id="ARBA00022448"/>
    </source>
</evidence>
<keyword evidence="3" id="KW-0813">Transport</keyword>
<dbReference type="Gene3D" id="1.20.1600.10">
    <property type="entry name" value="Outer membrane efflux proteins (OEP)"/>
    <property type="match status" value="1"/>
</dbReference>
<protein>
    <recommendedName>
        <fullName evidence="10">Type I secretion protein TolC</fullName>
    </recommendedName>
</protein>
<dbReference type="SUPFAM" id="SSF56954">
    <property type="entry name" value="Outer membrane efflux proteins (OEP)"/>
    <property type="match status" value="1"/>
</dbReference>
<comment type="similarity">
    <text evidence="2">Belongs to the outer membrane factor (OMF) (TC 1.B.17) family.</text>
</comment>
<keyword evidence="6" id="KW-0472">Membrane</keyword>
<proteinExistence type="inferred from homology"/>
<sequence>MSLMKRLLTIFVLTFITVGDGFTQSFEEAMSLALGNNPQLLAATSEYKAIRQTQFVALSASLPQFEAYARSSTNDMKTNCLIDLNGICNGAAVDDEVPPFMEEHDSEGWGVNASMDVFTSGKNFNEFRKARADIAAQKISLQNTEQTVLLNAAQAFLDVLRDQALTNLRQKNVEVLERQFQAVKDQFEVGIVTRTDVAQSESRLKLAQSNLLLQNASLSASRATYQEVIGQPPGRLIPPEDLPELPELLEQALIIARSNSPILRSAQEVARGAKYATYSTVAASLPQVRLFGNYSVMDDPTRMKVGLQEEVTNFGVEVKMPVFTGGRSIAAINASRHVSNNSKYNVHAASNQVQKLVTIAWFDFNAAGGRVEASNGQILASKIALEGVQQERELGTRTTLDVLNAEQELLDARVAQVQAERDQILSAYKLLSAIGRLTGDNLELIPTSLAD</sequence>
<dbReference type="EMBL" id="QOQF01000003">
    <property type="protein sequence ID" value="RCL78106.1"/>
    <property type="molecule type" value="Genomic_DNA"/>
</dbReference>
<dbReference type="GO" id="GO:0009279">
    <property type="term" value="C:cell outer membrane"/>
    <property type="evidence" value="ECO:0007669"/>
    <property type="project" value="UniProtKB-SubCell"/>
</dbReference>
<organism evidence="8 9">
    <name type="scientific">PS1 clade bacterium</name>
    <dbReference type="NCBI Taxonomy" id="2175152"/>
    <lineage>
        <taxon>Bacteria</taxon>
        <taxon>Pseudomonadati</taxon>
        <taxon>Pseudomonadota</taxon>
        <taxon>Alphaproteobacteria</taxon>
        <taxon>PS1 clade</taxon>
    </lineage>
</organism>
<dbReference type="GO" id="GO:0015288">
    <property type="term" value="F:porin activity"/>
    <property type="evidence" value="ECO:0007669"/>
    <property type="project" value="TreeGrafter"/>
</dbReference>
<evidence type="ECO:0000256" key="5">
    <source>
        <dbReference type="ARBA" id="ARBA00022692"/>
    </source>
</evidence>
<dbReference type="InterPro" id="IPR003423">
    <property type="entry name" value="OMP_efflux"/>
</dbReference>
<accession>A0A368E3J7</accession>
<evidence type="ECO:0000256" key="1">
    <source>
        <dbReference type="ARBA" id="ARBA00004442"/>
    </source>
</evidence>
<evidence type="ECO:0000256" key="7">
    <source>
        <dbReference type="ARBA" id="ARBA00023237"/>
    </source>
</evidence>
<keyword evidence="7" id="KW-0998">Cell outer membrane</keyword>
<evidence type="ECO:0000256" key="6">
    <source>
        <dbReference type="ARBA" id="ARBA00023136"/>
    </source>
</evidence>
<keyword evidence="4" id="KW-1134">Transmembrane beta strand</keyword>
<dbReference type="PANTHER" id="PTHR30026:SF22">
    <property type="entry name" value="OUTER MEMBRANE EFFLUX PROTEIN"/>
    <property type="match status" value="1"/>
</dbReference>
<dbReference type="Pfam" id="PF02321">
    <property type="entry name" value="OEP"/>
    <property type="match status" value="2"/>
</dbReference>
<dbReference type="InterPro" id="IPR051906">
    <property type="entry name" value="TolC-like"/>
</dbReference>
<evidence type="ECO:0008006" key="10">
    <source>
        <dbReference type="Google" id="ProtNLM"/>
    </source>
</evidence>
<dbReference type="AlphaFoldDB" id="A0A368E3J7"/>
<name>A0A368E3J7_9PROT</name>
<keyword evidence="5" id="KW-0812">Transmembrane</keyword>
<evidence type="ECO:0000256" key="4">
    <source>
        <dbReference type="ARBA" id="ARBA00022452"/>
    </source>
</evidence>